<protein>
    <submittedName>
        <fullName evidence="1">Uncharacterized protein</fullName>
    </submittedName>
</protein>
<proteinExistence type="predicted"/>
<evidence type="ECO:0000313" key="2">
    <source>
        <dbReference type="Proteomes" id="UP000316096"/>
    </source>
</evidence>
<dbReference type="OrthoDB" id="3174529at2"/>
<organism evidence="1 2">
    <name type="scientific">Actinoallomurus bryophytorum</name>
    <dbReference type="NCBI Taxonomy" id="1490222"/>
    <lineage>
        <taxon>Bacteria</taxon>
        <taxon>Bacillati</taxon>
        <taxon>Actinomycetota</taxon>
        <taxon>Actinomycetes</taxon>
        <taxon>Streptosporangiales</taxon>
        <taxon>Thermomonosporaceae</taxon>
        <taxon>Actinoallomurus</taxon>
    </lineage>
</organism>
<evidence type="ECO:0000313" key="1">
    <source>
        <dbReference type="EMBL" id="TQM00685.1"/>
    </source>
</evidence>
<comment type="caution">
    <text evidence="1">The sequence shown here is derived from an EMBL/GenBank/DDBJ whole genome shotgun (WGS) entry which is preliminary data.</text>
</comment>
<dbReference type="AlphaFoldDB" id="A0A543CU94"/>
<accession>A0A543CU94</accession>
<name>A0A543CU94_9ACTN</name>
<gene>
    <name evidence="1" type="ORF">FB559_6402</name>
</gene>
<dbReference type="Proteomes" id="UP000316096">
    <property type="component" value="Unassembled WGS sequence"/>
</dbReference>
<keyword evidence="2" id="KW-1185">Reference proteome</keyword>
<reference evidence="1 2" key="1">
    <citation type="submission" date="2019-06" db="EMBL/GenBank/DDBJ databases">
        <title>Sequencing the genomes of 1000 actinobacteria strains.</title>
        <authorList>
            <person name="Klenk H.-P."/>
        </authorList>
    </citation>
    <scope>NUCLEOTIDE SEQUENCE [LARGE SCALE GENOMIC DNA]</scope>
    <source>
        <strain evidence="1 2">DSM 102200</strain>
    </source>
</reference>
<dbReference type="RefSeq" id="WP_141960411.1">
    <property type="nucleotide sequence ID" value="NZ_VFOZ01000001.1"/>
</dbReference>
<sequence>MTWTTMDDLDAFLAVADDYLSARPDRHTMLLSAIASHRSADHRYAAECAPLYGWWREASGERRLAGAFVWTPPHLIAISPMPGEATSRLAPVIAAQRRATTGLVGPGPAVHEIVGAWFRHTGSRAYVRRNTRLYRLGRLTWPKPPVPGRSRPATAGDRGLLLEWCEAFARETGERLADGAALVDERLAYGGWTLWESADGPVSLAGITRATSRMARITPV</sequence>
<dbReference type="EMBL" id="VFOZ01000001">
    <property type="protein sequence ID" value="TQM00685.1"/>
    <property type="molecule type" value="Genomic_DNA"/>
</dbReference>